<evidence type="ECO:0000313" key="4">
    <source>
        <dbReference type="Proteomes" id="UP000693946"/>
    </source>
</evidence>
<dbReference type="AlphaFoldDB" id="A0AAV6RMZ8"/>
<reference evidence="3 4" key="1">
    <citation type="journal article" date="2021" name="Sci. Rep.">
        <title>Chromosome anchoring in Senegalese sole (Solea senegalensis) reveals sex-associated markers and genome rearrangements in flatfish.</title>
        <authorList>
            <person name="Guerrero-Cozar I."/>
            <person name="Gomez-Garrido J."/>
            <person name="Berbel C."/>
            <person name="Martinez-Blanch J.F."/>
            <person name="Alioto T."/>
            <person name="Claros M.G."/>
            <person name="Gagnaire P.A."/>
            <person name="Manchado M."/>
        </authorList>
    </citation>
    <scope>NUCLEOTIDE SEQUENCE [LARGE SCALE GENOMIC DNA]</scope>
    <source>
        <strain evidence="3">Sse05_10M</strain>
    </source>
</reference>
<evidence type="ECO:0000256" key="2">
    <source>
        <dbReference type="SAM" id="MobiDB-lite"/>
    </source>
</evidence>
<feature type="compositionally biased region" description="Basic and acidic residues" evidence="2">
    <location>
        <begin position="751"/>
        <end position="766"/>
    </location>
</feature>
<feature type="region of interest" description="Disordered" evidence="2">
    <location>
        <begin position="232"/>
        <end position="254"/>
    </location>
</feature>
<feature type="compositionally biased region" description="Basic and acidic residues" evidence="2">
    <location>
        <begin position="603"/>
        <end position="612"/>
    </location>
</feature>
<feature type="compositionally biased region" description="Polar residues" evidence="2">
    <location>
        <begin position="781"/>
        <end position="794"/>
    </location>
</feature>
<feature type="compositionally biased region" description="Basic and acidic residues" evidence="2">
    <location>
        <begin position="656"/>
        <end position="665"/>
    </location>
</feature>
<organism evidence="3 4">
    <name type="scientific">Solea senegalensis</name>
    <name type="common">Senegalese sole</name>
    <dbReference type="NCBI Taxonomy" id="28829"/>
    <lineage>
        <taxon>Eukaryota</taxon>
        <taxon>Metazoa</taxon>
        <taxon>Chordata</taxon>
        <taxon>Craniata</taxon>
        <taxon>Vertebrata</taxon>
        <taxon>Euteleostomi</taxon>
        <taxon>Actinopterygii</taxon>
        <taxon>Neopterygii</taxon>
        <taxon>Teleostei</taxon>
        <taxon>Neoteleostei</taxon>
        <taxon>Acanthomorphata</taxon>
        <taxon>Carangaria</taxon>
        <taxon>Pleuronectiformes</taxon>
        <taxon>Pleuronectoidei</taxon>
        <taxon>Soleidae</taxon>
        <taxon>Solea</taxon>
    </lineage>
</organism>
<comment type="caution">
    <text evidence="3">The sequence shown here is derived from an EMBL/GenBank/DDBJ whole genome shotgun (WGS) entry which is preliminary data.</text>
</comment>
<name>A0AAV6RMZ8_SOLSE</name>
<feature type="compositionally biased region" description="Basic and acidic residues" evidence="2">
    <location>
        <begin position="620"/>
        <end position="635"/>
    </location>
</feature>
<feature type="region of interest" description="Disordered" evidence="2">
    <location>
        <begin position="697"/>
        <end position="794"/>
    </location>
</feature>
<feature type="compositionally biased region" description="Basic and acidic residues" evidence="2">
    <location>
        <begin position="713"/>
        <end position="743"/>
    </location>
</feature>
<protein>
    <recommendedName>
        <fullName evidence="5">A-kinase anchor protein 2 C-terminal domain-containing protein</fullName>
    </recommendedName>
</protein>
<sequence length="794" mass="89510">MNTSNPRPGLVSQDHGGLWMKMDCGLEADHGETPSLTSSESPQDKITVKPPAQAETTRHCCVTDAEGADDVFNSLHPPPPLSSIAPAEGSTDARANNSSVTHSNVADATEAKANPSSLGWHHDENQFQAAQNEVNEVIANTAQSSKESMDVKDKDPTPPTDEDTGSLMATCHDPSGKHHQGNASRDKESTEESGNIELGQETEETRGKYPKDVPNSEDICGHIETEVCKQNQADSATFQPQDPKTPTEVTSEDEEHVDIVYLNYNLTKSDWVRRESSTSETEECQRPISKDCVGMVMKREHGDERKNIETDLHQGEQLLQRLQLLQQQQDVQEKGDEEKGVSERKVDDFTAREVNLTDGIRRREVTFHTVTDEEAKLNLVETETSGHPEDQIITRAEDDDDNSDDDQQIADCSPMNLHETAQIPNLFAQHRYSTAETSMERQIQEANQAKQNLQRAGGMFNLADNPDVLEIPFKTNISLEPLTCQVDQPAHSDVSQFSEQKMKKEIRQEIQRELVLVNQGKIPGLYSKEEVRQLQETKLLFEAFQQDNTEGPARHRKLATTLVKSHVYPSVLERTHSLEMFCLQSCPVTTAHSLGLFESAPSEGEKSPEHLRSKSPTGGSRDKTRLSPYPKQDKHPRMHRSMDSISTEVPTSAVEARSKTREGNTRRQSPTLQQNPFFKLRPALVLQPEVEKDIREAREREEELRRQRCTLYGEDRQNSQEEDKSQFAKMHLPDDRRQSRGKLELVWPPPSKKDQWKSEQPQESKVHRAGGQKSPLWQRWESGQINGQSSKKNN</sequence>
<gene>
    <name evidence="3" type="ORF">JOB18_049167</name>
</gene>
<accession>A0AAV6RMZ8</accession>
<keyword evidence="1" id="KW-0175">Coiled coil</keyword>
<proteinExistence type="predicted"/>
<keyword evidence="4" id="KW-1185">Reference proteome</keyword>
<dbReference type="InterPro" id="IPR042779">
    <property type="entry name" value="MISP/MISP3-like"/>
</dbReference>
<feature type="compositionally biased region" description="Basic and acidic residues" evidence="2">
    <location>
        <begin position="697"/>
        <end position="706"/>
    </location>
</feature>
<dbReference type="Proteomes" id="UP000693946">
    <property type="component" value="Linkage Group LG19"/>
</dbReference>
<evidence type="ECO:0008006" key="5">
    <source>
        <dbReference type="Google" id="ProtNLM"/>
    </source>
</evidence>
<feature type="compositionally biased region" description="Polar residues" evidence="2">
    <location>
        <begin position="93"/>
        <end position="106"/>
    </location>
</feature>
<dbReference type="EMBL" id="JAGKHQ010000011">
    <property type="protein sequence ID" value="KAG7506210.1"/>
    <property type="molecule type" value="Genomic_DNA"/>
</dbReference>
<dbReference type="PANTHER" id="PTHR18839">
    <property type="entry name" value="MITOTIC INTERACTOR AND SUBSTRATE OF PLK1 MISP FAMILY MEMBER"/>
    <property type="match status" value="1"/>
</dbReference>
<feature type="coiled-coil region" evidence="1">
    <location>
        <begin position="432"/>
        <end position="459"/>
    </location>
</feature>
<feature type="region of interest" description="Disordered" evidence="2">
    <location>
        <begin position="1"/>
        <end position="218"/>
    </location>
</feature>
<feature type="compositionally biased region" description="Basic and acidic residues" evidence="2">
    <location>
        <begin position="147"/>
        <end position="156"/>
    </location>
</feature>
<evidence type="ECO:0000256" key="1">
    <source>
        <dbReference type="SAM" id="Coils"/>
    </source>
</evidence>
<feature type="compositionally biased region" description="Polar residues" evidence="2">
    <location>
        <begin position="232"/>
        <end position="249"/>
    </location>
</feature>
<feature type="region of interest" description="Disordered" evidence="2">
    <location>
        <begin position="598"/>
        <end position="680"/>
    </location>
</feature>
<dbReference type="PANTHER" id="PTHR18839:SF0">
    <property type="entry name" value="MITOTIC INTERACTOR AND SUBSTRATE OF PLK1 ISOFORM X1-RELATED"/>
    <property type="match status" value="1"/>
</dbReference>
<feature type="compositionally biased region" description="Polar residues" evidence="2">
    <location>
        <begin position="126"/>
        <end position="146"/>
    </location>
</feature>
<evidence type="ECO:0000313" key="3">
    <source>
        <dbReference type="EMBL" id="KAG7506210.1"/>
    </source>
</evidence>
<feature type="compositionally biased region" description="Polar residues" evidence="2">
    <location>
        <begin position="666"/>
        <end position="676"/>
    </location>
</feature>